<name>A0A411DTR3_CHRID</name>
<organism evidence="1">
    <name type="scientific">Chryseobacterium indologenes</name>
    <name type="common">Flavobacterium indologenes</name>
    <dbReference type="NCBI Taxonomy" id="253"/>
    <lineage>
        <taxon>Bacteria</taxon>
        <taxon>Pseudomonadati</taxon>
        <taxon>Bacteroidota</taxon>
        <taxon>Flavobacteriia</taxon>
        <taxon>Flavobacteriales</taxon>
        <taxon>Weeksellaceae</taxon>
        <taxon>Chryseobacterium group</taxon>
        <taxon>Chryseobacterium</taxon>
    </lineage>
</organism>
<reference evidence="1" key="1">
    <citation type="submission" date="2019-01" db="EMBL/GenBank/DDBJ databases">
        <title>Whole Genome Sequencing for Putative Detection of Antimicrobial Resistance and Potential Virulence Factors in Chryseobacterium indologenes isolated from Nile Tilapia in Tanzania.</title>
        <authorList>
            <person name="Mwega E."/>
            <person name="Mutoloki S."/>
            <person name="Mugimba K."/>
            <person name="Colquhoun D."/>
            <person name="Mdegela R."/>
            <person name="Evensen O."/>
            <person name="Wasteson Y."/>
        </authorList>
    </citation>
    <scope>NUCLEOTIDE SEQUENCE [LARGE SCALE GENOMIC DNA]</scope>
    <source>
        <strain evidence="1">StR 01</strain>
    </source>
</reference>
<protein>
    <submittedName>
        <fullName evidence="1">Helix-turn-helix domain-containing protein</fullName>
    </submittedName>
</protein>
<dbReference type="AlphaFoldDB" id="A0A411DTR3"/>
<dbReference type="SUPFAM" id="SSF48295">
    <property type="entry name" value="TrpR-like"/>
    <property type="match status" value="1"/>
</dbReference>
<evidence type="ECO:0000313" key="1">
    <source>
        <dbReference type="EMBL" id="QBA23779.1"/>
    </source>
</evidence>
<dbReference type="EMBL" id="CP035532">
    <property type="protein sequence ID" value="QBA23779.1"/>
    <property type="molecule type" value="Genomic_DNA"/>
</dbReference>
<dbReference type="InterPro" id="IPR010921">
    <property type="entry name" value="Trp_repressor/repl_initiator"/>
</dbReference>
<proteinExistence type="predicted"/>
<sequence length="113" mass="13511">MISKKTTPNYKQIYTDIIKTKFPEKKEKCISLLNKADLSQIDIIELNNIIFEKKDKKIEKFNQRLRSYDLASIQKILDYQKKYKYSNSQLANHFGLSRNTVTKWKKMISKHHV</sequence>
<accession>A0A411DTR3</accession>
<gene>
    <name evidence="1" type="ORF">EU348_00290</name>
</gene>
<dbReference type="GO" id="GO:0043565">
    <property type="term" value="F:sequence-specific DNA binding"/>
    <property type="evidence" value="ECO:0007669"/>
    <property type="project" value="InterPro"/>
</dbReference>